<dbReference type="GO" id="GO:0003700">
    <property type="term" value="F:DNA-binding transcription factor activity"/>
    <property type="evidence" value="ECO:0007669"/>
    <property type="project" value="TreeGrafter"/>
</dbReference>
<dbReference type="PANTHER" id="PTHR30055">
    <property type="entry name" value="HTH-TYPE TRANSCRIPTIONAL REGULATOR RUTR"/>
    <property type="match status" value="1"/>
</dbReference>
<keyword evidence="9" id="KW-1185">Reference proteome</keyword>
<dbReference type="SUPFAM" id="SSF48498">
    <property type="entry name" value="Tetracyclin repressor-like, C-terminal domain"/>
    <property type="match status" value="1"/>
</dbReference>
<dbReference type="KEGG" id="bsol:FSW04_02090"/>
<evidence type="ECO:0000313" key="9">
    <source>
        <dbReference type="Proteomes" id="UP000321805"/>
    </source>
</evidence>
<dbReference type="GO" id="GO:0000976">
    <property type="term" value="F:transcription cis-regulatory region binding"/>
    <property type="evidence" value="ECO:0007669"/>
    <property type="project" value="TreeGrafter"/>
</dbReference>
<evidence type="ECO:0000313" key="8">
    <source>
        <dbReference type="EMBL" id="QEC46486.1"/>
    </source>
</evidence>
<dbReference type="InterPro" id="IPR001647">
    <property type="entry name" value="HTH_TetR"/>
</dbReference>
<feature type="DNA-binding region" description="H-T-H motif" evidence="5">
    <location>
        <begin position="33"/>
        <end position="52"/>
    </location>
</feature>
<dbReference type="Gene3D" id="1.10.10.60">
    <property type="entry name" value="Homeodomain-like"/>
    <property type="match status" value="1"/>
</dbReference>
<dbReference type="InterPro" id="IPR050109">
    <property type="entry name" value="HTH-type_TetR-like_transc_reg"/>
</dbReference>
<dbReference type="Proteomes" id="UP000321805">
    <property type="component" value="Chromosome"/>
</dbReference>
<dbReference type="AlphaFoldDB" id="A0A5B8U0G3"/>
<feature type="region of interest" description="Disordered" evidence="6">
    <location>
        <begin position="195"/>
        <end position="214"/>
    </location>
</feature>
<evidence type="ECO:0000256" key="1">
    <source>
        <dbReference type="ARBA" id="ARBA00022491"/>
    </source>
</evidence>
<dbReference type="PRINTS" id="PR00455">
    <property type="entry name" value="HTHTETR"/>
</dbReference>
<feature type="domain" description="HTH tetR-type" evidence="7">
    <location>
        <begin position="10"/>
        <end position="70"/>
    </location>
</feature>
<dbReference type="EMBL" id="CP042430">
    <property type="protein sequence ID" value="QEC46486.1"/>
    <property type="molecule type" value="Genomic_DNA"/>
</dbReference>
<gene>
    <name evidence="8" type="ORF">FSW04_02090</name>
</gene>
<dbReference type="RefSeq" id="WP_146915743.1">
    <property type="nucleotide sequence ID" value="NZ_CP042430.1"/>
</dbReference>
<keyword evidence="3 5" id="KW-0238">DNA-binding</keyword>
<dbReference type="PANTHER" id="PTHR30055:SF175">
    <property type="entry name" value="HTH-TYPE TRANSCRIPTIONAL REPRESSOR KSTR2"/>
    <property type="match status" value="1"/>
</dbReference>
<protein>
    <submittedName>
        <fullName evidence="8">TetR/AcrR family transcriptional regulator</fullName>
    </submittedName>
</protein>
<dbReference type="InterPro" id="IPR036271">
    <property type="entry name" value="Tet_transcr_reg_TetR-rel_C_sf"/>
</dbReference>
<accession>A0A5B8U0G3</accession>
<reference evidence="8 9" key="1">
    <citation type="journal article" date="2018" name="J. Microbiol.">
        <title>Baekduia soli gen. nov., sp. nov., a novel bacterium isolated from the soil of Baekdu Mountain and proposal of a novel family name, Baekduiaceae fam. nov.</title>
        <authorList>
            <person name="An D.S."/>
            <person name="Siddiqi M.Z."/>
            <person name="Kim K.H."/>
            <person name="Yu H.S."/>
            <person name="Im W.T."/>
        </authorList>
    </citation>
    <scope>NUCLEOTIDE SEQUENCE [LARGE SCALE GENOMIC DNA]</scope>
    <source>
        <strain evidence="8 9">BR7-21</strain>
    </source>
</reference>
<keyword evidence="4" id="KW-0804">Transcription</keyword>
<evidence type="ECO:0000256" key="3">
    <source>
        <dbReference type="ARBA" id="ARBA00023125"/>
    </source>
</evidence>
<keyword evidence="1" id="KW-0678">Repressor</keyword>
<name>A0A5B8U0G3_9ACTN</name>
<evidence type="ECO:0000256" key="5">
    <source>
        <dbReference type="PROSITE-ProRule" id="PRU00335"/>
    </source>
</evidence>
<dbReference type="InterPro" id="IPR041490">
    <property type="entry name" value="KstR2_TetR_C"/>
</dbReference>
<evidence type="ECO:0000256" key="2">
    <source>
        <dbReference type="ARBA" id="ARBA00023015"/>
    </source>
</evidence>
<dbReference type="PROSITE" id="PS50977">
    <property type="entry name" value="HTH_TETR_2"/>
    <property type="match status" value="1"/>
</dbReference>
<evidence type="ECO:0000259" key="7">
    <source>
        <dbReference type="PROSITE" id="PS50977"/>
    </source>
</evidence>
<dbReference type="SUPFAM" id="SSF46689">
    <property type="entry name" value="Homeodomain-like"/>
    <property type="match status" value="1"/>
</dbReference>
<proteinExistence type="predicted"/>
<dbReference type="Pfam" id="PF00440">
    <property type="entry name" value="TetR_N"/>
    <property type="match status" value="1"/>
</dbReference>
<dbReference type="OrthoDB" id="1669699at2"/>
<organism evidence="8 9">
    <name type="scientific">Baekduia soli</name>
    <dbReference type="NCBI Taxonomy" id="496014"/>
    <lineage>
        <taxon>Bacteria</taxon>
        <taxon>Bacillati</taxon>
        <taxon>Actinomycetota</taxon>
        <taxon>Thermoleophilia</taxon>
        <taxon>Solirubrobacterales</taxon>
        <taxon>Baekduiaceae</taxon>
        <taxon>Baekduia</taxon>
    </lineage>
</organism>
<evidence type="ECO:0000256" key="6">
    <source>
        <dbReference type="SAM" id="MobiDB-lite"/>
    </source>
</evidence>
<dbReference type="InterPro" id="IPR009057">
    <property type="entry name" value="Homeodomain-like_sf"/>
</dbReference>
<sequence>MDECTALRQEARREVVREAALRVFSRQGYRGTSMQDLAREAGMGKASLYHYFNSKQEVLTELYEEVLRENVRSALRIADADRSPVQALTDVVVDRVAYTCENRRLLNVFFEEEAELPTRMRARLIRVRREYDDAILAIVERGIARGEIVLATTPRVFVNTVLGAANWVYKWYDPRGPMSPEELGRDMAGVLLGGVVPAPVPSPPSPASRGRSPS</sequence>
<keyword evidence="2" id="KW-0805">Transcription regulation</keyword>
<dbReference type="Gene3D" id="1.10.357.10">
    <property type="entry name" value="Tetracycline Repressor, domain 2"/>
    <property type="match status" value="1"/>
</dbReference>
<dbReference type="Pfam" id="PF17932">
    <property type="entry name" value="TetR_C_24"/>
    <property type="match status" value="1"/>
</dbReference>
<evidence type="ECO:0000256" key="4">
    <source>
        <dbReference type="ARBA" id="ARBA00023163"/>
    </source>
</evidence>